<dbReference type="Gene3D" id="3.40.30.10">
    <property type="entry name" value="Glutaredoxin"/>
    <property type="match status" value="1"/>
</dbReference>
<proteinExistence type="predicted"/>
<dbReference type="RefSeq" id="WP_272419802.1">
    <property type="nucleotide sequence ID" value="NZ_JAGTJJ010000004.1"/>
</dbReference>
<comment type="caution">
    <text evidence="1">The sequence shown here is derived from an EMBL/GenBank/DDBJ whole genome shotgun (WGS) entry which is preliminary data.</text>
</comment>
<sequence>MTRTKKALVAVAALLVAGGAAFVGWMGPRNVIGMLRYDQREEGRLKVGDAAPDVELVALAEGRREKLAAYIGEKPLVLIFGSFT</sequence>
<gene>
    <name evidence="1" type="ORF">KEG57_12870</name>
</gene>
<dbReference type="Proteomes" id="UP001151081">
    <property type="component" value="Unassembled WGS sequence"/>
</dbReference>
<keyword evidence="2" id="KW-1185">Reference proteome</keyword>
<accession>A0A9X4ASP2</accession>
<evidence type="ECO:0008006" key="3">
    <source>
        <dbReference type="Google" id="ProtNLM"/>
    </source>
</evidence>
<organism evidence="1 2">
    <name type="scientific">Polyangium jinanense</name>
    <dbReference type="NCBI Taxonomy" id="2829994"/>
    <lineage>
        <taxon>Bacteria</taxon>
        <taxon>Pseudomonadati</taxon>
        <taxon>Myxococcota</taxon>
        <taxon>Polyangia</taxon>
        <taxon>Polyangiales</taxon>
        <taxon>Polyangiaceae</taxon>
        <taxon>Polyangium</taxon>
    </lineage>
</organism>
<protein>
    <recommendedName>
        <fullName evidence="3">Alkyl hydroperoxide reductase subunit C/ Thiol specific antioxidant domain-containing protein</fullName>
    </recommendedName>
</protein>
<evidence type="ECO:0000313" key="2">
    <source>
        <dbReference type="Proteomes" id="UP001151081"/>
    </source>
</evidence>
<evidence type="ECO:0000313" key="1">
    <source>
        <dbReference type="EMBL" id="MDC3981397.1"/>
    </source>
</evidence>
<reference evidence="1 2" key="1">
    <citation type="submission" date="2021-04" db="EMBL/GenBank/DDBJ databases">
        <title>Genome analysis of Polyangium sp.</title>
        <authorList>
            <person name="Li Y."/>
            <person name="Wang J."/>
        </authorList>
    </citation>
    <scope>NUCLEOTIDE SEQUENCE [LARGE SCALE GENOMIC DNA]</scope>
    <source>
        <strain evidence="1 2">SDU14</strain>
    </source>
</reference>
<dbReference type="EMBL" id="JAGTJJ010000004">
    <property type="protein sequence ID" value="MDC3981397.1"/>
    <property type="molecule type" value="Genomic_DNA"/>
</dbReference>
<name>A0A9X4ASP2_9BACT</name>
<dbReference type="AlphaFoldDB" id="A0A9X4ASP2"/>